<feature type="domain" description="TonB C-terminal" evidence="7">
    <location>
        <begin position="226"/>
        <end position="315"/>
    </location>
</feature>
<protein>
    <submittedName>
        <fullName evidence="8">Gram-negative bacterial tonB protein</fullName>
    </submittedName>
</protein>
<evidence type="ECO:0000256" key="6">
    <source>
        <dbReference type="SAM" id="Phobius"/>
    </source>
</evidence>
<feature type="region of interest" description="Disordered" evidence="5">
    <location>
        <begin position="294"/>
        <end position="315"/>
    </location>
</feature>
<dbReference type="Gene3D" id="3.30.1150.10">
    <property type="match status" value="1"/>
</dbReference>
<dbReference type="GO" id="GO:0016020">
    <property type="term" value="C:membrane"/>
    <property type="evidence" value="ECO:0007669"/>
    <property type="project" value="UniProtKB-SubCell"/>
</dbReference>
<dbReference type="NCBIfam" id="TIGR01352">
    <property type="entry name" value="tonB_Cterm"/>
    <property type="match status" value="1"/>
</dbReference>
<feature type="compositionally biased region" description="Pro residues" evidence="5">
    <location>
        <begin position="72"/>
        <end position="89"/>
    </location>
</feature>
<comment type="caution">
    <text evidence="8">The sequence shown here is derived from an EMBL/GenBank/DDBJ whole genome shotgun (WGS) entry which is preliminary data.</text>
</comment>
<dbReference type="Pfam" id="PF13103">
    <property type="entry name" value="TonB_2"/>
    <property type="match status" value="1"/>
</dbReference>
<evidence type="ECO:0000313" key="8">
    <source>
        <dbReference type="EMBL" id="OIR15038.1"/>
    </source>
</evidence>
<evidence type="ECO:0000256" key="5">
    <source>
        <dbReference type="SAM" id="MobiDB-lite"/>
    </source>
</evidence>
<keyword evidence="2 6" id="KW-0812">Transmembrane</keyword>
<keyword evidence="3 6" id="KW-1133">Transmembrane helix</keyword>
<evidence type="ECO:0000256" key="2">
    <source>
        <dbReference type="ARBA" id="ARBA00022692"/>
    </source>
</evidence>
<dbReference type="GO" id="GO:0055085">
    <property type="term" value="P:transmembrane transport"/>
    <property type="evidence" value="ECO:0007669"/>
    <property type="project" value="InterPro"/>
</dbReference>
<dbReference type="InterPro" id="IPR037682">
    <property type="entry name" value="TonB_C"/>
</dbReference>
<feature type="region of interest" description="Disordered" evidence="5">
    <location>
        <begin position="52"/>
        <end position="124"/>
    </location>
</feature>
<evidence type="ECO:0000256" key="3">
    <source>
        <dbReference type="ARBA" id="ARBA00022989"/>
    </source>
</evidence>
<accession>A0A1J5TSN7</accession>
<comment type="subcellular location">
    <subcellularLocation>
        <location evidence="1">Membrane</location>
        <topology evidence="1">Single-pass membrane protein</topology>
    </subcellularLocation>
</comment>
<dbReference type="InterPro" id="IPR006260">
    <property type="entry name" value="TonB/TolA_C"/>
</dbReference>
<dbReference type="SUPFAM" id="SSF74653">
    <property type="entry name" value="TolA/TonB C-terminal domain"/>
    <property type="match status" value="1"/>
</dbReference>
<organism evidence="8">
    <name type="scientific">mine drainage metagenome</name>
    <dbReference type="NCBI Taxonomy" id="410659"/>
    <lineage>
        <taxon>unclassified sequences</taxon>
        <taxon>metagenomes</taxon>
        <taxon>ecological metagenomes</taxon>
    </lineage>
</organism>
<evidence type="ECO:0000256" key="4">
    <source>
        <dbReference type="ARBA" id="ARBA00023136"/>
    </source>
</evidence>
<keyword evidence="4 6" id="KW-0472">Membrane</keyword>
<feature type="transmembrane region" description="Helical" evidence="6">
    <location>
        <begin position="9"/>
        <end position="30"/>
    </location>
</feature>
<dbReference type="EMBL" id="MLJW01000010">
    <property type="protein sequence ID" value="OIR15038.1"/>
    <property type="molecule type" value="Genomic_DNA"/>
</dbReference>
<feature type="compositionally biased region" description="Low complexity" evidence="5">
    <location>
        <begin position="90"/>
        <end position="102"/>
    </location>
</feature>
<evidence type="ECO:0000259" key="7">
    <source>
        <dbReference type="PROSITE" id="PS52015"/>
    </source>
</evidence>
<gene>
    <name evidence="8" type="ORF">GALL_41560</name>
</gene>
<dbReference type="AlphaFoldDB" id="A0A1J5TSN7"/>
<proteinExistence type="predicted"/>
<sequence>MSAQSPKSYLLSGLVHGSVVAVLMVMAWVMQRPQRAPTQVLDLVAGEGDNWSATEAPALGSPSGSEAIKVPNFPPMPKIEQPAPEPEPPAVQQAPPIEQAPVEPAPTPKVTRAPEKAPAKPAVTRDPLDRKNFVKDIKRLSTKRERRLLEAYHRRLALEEKRRLAEEKRRMTEAEFRKLHGGKTEPSGHFRKIDAKGIAGGVEGGSTSNMKGGAGGHALSVAEQRLMDQYFAFLKQRLREAQVPPPGVSDKLTATVEFFLAADGTISNIRIVTSSGNSDFDQSVVQAFRSVHSIGPRPDGQSDELQLDFNTKQEE</sequence>
<dbReference type="PROSITE" id="PS52015">
    <property type="entry name" value="TONB_CTD"/>
    <property type="match status" value="1"/>
</dbReference>
<evidence type="ECO:0000256" key="1">
    <source>
        <dbReference type="ARBA" id="ARBA00004167"/>
    </source>
</evidence>
<reference evidence="8" key="1">
    <citation type="submission" date="2016-10" db="EMBL/GenBank/DDBJ databases">
        <title>Sequence of Gallionella enrichment culture.</title>
        <authorList>
            <person name="Poehlein A."/>
            <person name="Muehling M."/>
            <person name="Daniel R."/>
        </authorList>
    </citation>
    <scope>NUCLEOTIDE SEQUENCE</scope>
</reference>
<name>A0A1J5TSN7_9ZZZZ</name>